<dbReference type="PANTHER" id="PTHR47163:SF2">
    <property type="entry name" value="SI:DKEY-17M8.2"/>
    <property type="match status" value="1"/>
</dbReference>
<accession>A0A0C2MMJ9</accession>
<evidence type="ECO:0000313" key="2">
    <source>
        <dbReference type="Proteomes" id="UP000031668"/>
    </source>
</evidence>
<dbReference type="EMBL" id="JWZT01003775">
    <property type="protein sequence ID" value="KII65575.1"/>
    <property type="molecule type" value="Genomic_DNA"/>
</dbReference>
<protein>
    <submittedName>
        <fullName evidence="1">Uncharacterized protein</fullName>
    </submittedName>
</protein>
<keyword evidence="2" id="KW-1185">Reference proteome</keyword>
<comment type="caution">
    <text evidence="1">The sequence shown here is derived from an EMBL/GenBank/DDBJ whole genome shotgun (WGS) entry which is preliminary data.</text>
</comment>
<gene>
    <name evidence="1" type="ORF">RF11_00927</name>
</gene>
<evidence type="ECO:0000313" key="1">
    <source>
        <dbReference type="EMBL" id="KII65575.1"/>
    </source>
</evidence>
<dbReference type="Proteomes" id="UP000031668">
    <property type="component" value="Unassembled WGS sequence"/>
</dbReference>
<dbReference type="OrthoDB" id="6596289at2759"/>
<dbReference type="InterPro" id="IPR053164">
    <property type="entry name" value="IS1016-like_transposase"/>
</dbReference>
<sequence length="224" mass="26294">MKNDDTMPQNRNYGMRVSWPWIFGLVQCIKENQSEYKSGEVRLLRWKEEIRLLSFHLLEVMSIPWAAYNSLDVNREFHHHTVNHSENFINATGTHTQNVEQMVSSPKSNIVINMRGTSDDLLLSHLHEFMWRSWNPLGVYETFEKIVTLGSEQIRDGRQLKIHDDQIRCLTEAIKSSKITETARATFPAFNPMEELWGDYESRFMTFCEANFIIRKPVDASFSF</sequence>
<name>A0A0C2MMJ9_THEKT</name>
<dbReference type="AlphaFoldDB" id="A0A0C2MMJ9"/>
<organism evidence="1 2">
    <name type="scientific">Thelohanellus kitauei</name>
    <name type="common">Myxosporean</name>
    <dbReference type="NCBI Taxonomy" id="669202"/>
    <lineage>
        <taxon>Eukaryota</taxon>
        <taxon>Metazoa</taxon>
        <taxon>Cnidaria</taxon>
        <taxon>Myxozoa</taxon>
        <taxon>Myxosporea</taxon>
        <taxon>Bivalvulida</taxon>
        <taxon>Platysporina</taxon>
        <taxon>Myxobolidae</taxon>
        <taxon>Thelohanellus</taxon>
    </lineage>
</organism>
<proteinExistence type="predicted"/>
<reference evidence="1 2" key="1">
    <citation type="journal article" date="2014" name="Genome Biol. Evol.">
        <title>The genome of the myxosporean Thelohanellus kitauei shows adaptations to nutrient acquisition within its fish host.</title>
        <authorList>
            <person name="Yang Y."/>
            <person name="Xiong J."/>
            <person name="Zhou Z."/>
            <person name="Huo F."/>
            <person name="Miao W."/>
            <person name="Ran C."/>
            <person name="Liu Y."/>
            <person name="Zhang J."/>
            <person name="Feng J."/>
            <person name="Wang M."/>
            <person name="Wang M."/>
            <person name="Wang L."/>
            <person name="Yao B."/>
        </authorList>
    </citation>
    <scope>NUCLEOTIDE SEQUENCE [LARGE SCALE GENOMIC DNA]</scope>
    <source>
        <strain evidence="1">Wuqing</strain>
    </source>
</reference>
<dbReference type="PANTHER" id="PTHR47163">
    <property type="entry name" value="DDE_TNP_IS1595 DOMAIN-CONTAINING PROTEIN"/>
    <property type="match status" value="1"/>
</dbReference>